<dbReference type="EMBL" id="BMAW01027963">
    <property type="protein sequence ID" value="GFU04848.1"/>
    <property type="molecule type" value="Genomic_DNA"/>
</dbReference>
<dbReference type="AlphaFoldDB" id="A0A8X6Q3S7"/>
<organism evidence="1 2">
    <name type="scientific">Nephila pilipes</name>
    <name type="common">Giant wood spider</name>
    <name type="synonym">Nephila maculata</name>
    <dbReference type="NCBI Taxonomy" id="299642"/>
    <lineage>
        <taxon>Eukaryota</taxon>
        <taxon>Metazoa</taxon>
        <taxon>Ecdysozoa</taxon>
        <taxon>Arthropoda</taxon>
        <taxon>Chelicerata</taxon>
        <taxon>Arachnida</taxon>
        <taxon>Araneae</taxon>
        <taxon>Araneomorphae</taxon>
        <taxon>Entelegynae</taxon>
        <taxon>Araneoidea</taxon>
        <taxon>Nephilidae</taxon>
        <taxon>Nephila</taxon>
    </lineage>
</organism>
<gene>
    <name evidence="1" type="ORF">NPIL_8461</name>
</gene>
<keyword evidence="2" id="KW-1185">Reference proteome</keyword>
<dbReference type="Proteomes" id="UP000887013">
    <property type="component" value="Unassembled WGS sequence"/>
</dbReference>
<protein>
    <submittedName>
        <fullName evidence="1">Uncharacterized protein</fullName>
    </submittedName>
</protein>
<evidence type="ECO:0000313" key="1">
    <source>
        <dbReference type="EMBL" id="GFU04848.1"/>
    </source>
</evidence>
<accession>A0A8X6Q3S7</accession>
<proteinExistence type="predicted"/>
<name>A0A8X6Q3S7_NEPPI</name>
<evidence type="ECO:0000313" key="2">
    <source>
        <dbReference type="Proteomes" id="UP000887013"/>
    </source>
</evidence>
<sequence>MRHTSGVLRSVIIRPQPVAIVANGYQFQTLSPVTKNRVAISAIDWEKRRTIPELISPSPNFNNSLKARK</sequence>
<reference evidence="1" key="1">
    <citation type="submission" date="2020-08" db="EMBL/GenBank/DDBJ databases">
        <title>Multicomponent nature underlies the extraordinary mechanical properties of spider dragline silk.</title>
        <authorList>
            <person name="Kono N."/>
            <person name="Nakamura H."/>
            <person name="Mori M."/>
            <person name="Yoshida Y."/>
            <person name="Ohtoshi R."/>
            <person name="Malay A.D."/>
            <person name="Moran D.A.P."/>
            <person name="Tomita M."/>
            <person name="Numata K."/>
            <person name="Arakawa K."/>
        </authorList>
    </citation>
    <scope>NUCLEOTIDE SEQUENCE</scope>
</reference>
<comment type="caution">
    <text evidence="1">The sequence shown here is derived from an EMBL/GenBank/DDBJ whole genome shotgun (WGS) entry which is preliminary data.</text>
</comment>